<evidence type="ECO:0000313" key="1">
    <source>
        <dbReference type="EMBL" id="MBJ8338591.1"/>
    </source>
</evidence>
<dbReference type="EMBL" id="JAEMNV010000002">
    <property type="protein sequence ID" value="MBJ8338591.1"/>
    <property type="molecule type" value="Genomic_DNA"/>
</dbReference>
<accession>A0A934NNN9</accession>
<dbReference type="AlphaFoldDB" id="A0A934NNN9"/>
<reference evidence="1" key="1">
    <citation type="submission" date="2020-12" db="EMBL/GenBank/DDBJ databases">
        <title>Antrihabitans popcorni sp. nov. and Antrihabitans auranticaus sp. nov., isolated from a larva cave.</title>
        <authorList>
            <person name="Lee S.D."/>
            <person name="Kim I.S."/>
        </authorList>
    </citation>
    <scope>NUCLEOTIDE SEQUENCE</scope>
    <source>
        <strain evidence="1">YC3-6</strain>
    </source>
</reference>
<gene>
    <name evidence="1" type="ORF">JGU71_06820</name>
</gene>
<organism evidence="1 2">
    <name type="scientific">Antrihabitans stalagmiti</name>
    <dbReference type="NCBI Taxonomy" id="2799499"/>
    <lineage>
        <taxon>Bacteria</taxon>
        <taxon>Bacillati</taxon>
        <taxon>Actinomycetota</taxon>
        <taxon>Actinomycetes</taxon>
        <taxon>Mycobacteriales</taxon>
        <taxon>Nocardiaceae</taxon>
        <taxon>Antrihabitans</taxon>
    </lineage>
</organism>
<proteinExistence type="predicted"/>
<keyword evidence="2" id="KW-1185">Reference proteome</keyword>
<sequence>MVASVVLMACSTPIAGEAKGDKVSQITGAAGTATVPGDASPITDEELFDPCTIPDEVTDEFGLATAFEESVFNPPLTRWKSCLWSQMGFEARFAVGILTTAYTFQELLANPTKDRFVPTKVGRHDATYFAEKGEDDPLRCKIAWGTSTGTVLLDATSYSVQSGSREEPCPLVQRWAEAVYPHIPS</sequence>
<name>A0A934NNN9_9NOCA</name>
<dbReference type="RefSeq" id="WP_199703262.1">
    <property type="nucleotide sequence ID" value="NZ_JAEMNV010000002.1"/>
</dbReference>
<protein>
    <submittedName>
        <fullName evidence="1">DUF3558 domain-containing protein</fullName>
    </submittedName>
</protein>
<evidence type="ECO:0000313" key="2">
    <source>
        <dbReference type="Proteomes" id="UP000655868"/>
    </source>
</evidence>
<dbReference type="InterPro" id="IPR024520">
    <property type="entry name" value="DUF3558"/>
</dbReference>
<dbReference type="Proteomes" id="UP000655868">
    <property type="component" value="Unassembled WGS sequence"/>
</dbReference>
<comment type="caution">
    <text evidence="1">The sequence shown here is derived from an EMBL/GenBank/DDBJ whole genome shotgun (WGS) entry which is preliminary data.</text>
</comment>
<dbReference type="Pfam" id="PF12079">
    <property type="entry name" value="DUF3558"/>
    <property type="match status" value="1"/>
</dbReference>